<keyword evidence="1" id="KW-0472">Membrane</keyword>
<sequence>MSTVISAAYSCTSNGFPLSCSLRSLSTRILLLAFSWPRNDLSTFRWKAGAISFLCALQVSPDEHHKRLSFDLALDLPELMSKPFPNHGWNMRYSGDLSRVNRSRKGTRQDIFWCGKEIAHAFSYEFAKRNNNYKNGRKILFRASCNKQMLTLRTPEKFSIGIAIGFNRVQCRSFFITWVVSMLYIIFLDIVNSTWISLVFPFYPTPLQK</sequence>
<organism evidence="2 3">
    <name type="scientific">Dryococelus australis</name>
    <dbReference type="NCBI Taxonomy" id="614101"/>
    <lineage>
        <taxon>Eukaryota</taxon>
        <taxon>Metazoa</taxon>
        <taxon>Ecdysozoa</taxon>
        <taxon>Arthropoda</taxon>
        <taxon>Hexapoda</taxon>
        <taxon>Insecta</taxon>
        <taxon>Pterygota</taxon>
        <taxon>Neoptera</taxon>
        <taxon>Polyneoptera</taxon>
        <taxon>Phasmatodea</taxon>
        <taxon>Verophasmatodea</taxon>
        <taxon>Anareolatae</taxon>
        <taxon>Phasmatidae</taxon>
        <taxon>Eurycanthinae</taxon>
        <taxon>Dryococelus</taxon>
    </lineage>
</organism>
<keyword evidence="3" id="KW-1185">Reference proteome</keyword>
<keyword evidence="1" id="KW-1133">Transmembrane helix</keyword>
<name>A0ABQ9GHJ6_9NEOP</name>
<keyword evidence="1" id="KW-0812">Transmembrane</keyword>
<proteinExistence type="predicted"/>
<dbReference type="Proteomes" id="UP001159363">
    <property type="component" value="Chromosome 11"/>
</dbReference>
<evidence type="ECO:0000313" key="3">
    <source>
        <dbReference type="Proteomes" id="UP001159363"/>
    </source>
</evidence>
<feature type="transmembrane region" description="Helical" evidence="1">
    <location>
        <begin position="175"/>
        <end position="203"/>
    </location>
</feature>
<reference evidence="2 3" key="1">
    <citation type="submission" date="2023-02" db="EMBL/GenBank/DDBJ databases">
        <title>LHISI_Scaffold_Assembly.</title>
        <authorList>
            <person name="Stuart O.P."/>
            <person name="Cleave R."/>
            <person name="Magrath M.J.L."/>
            <person name="Mikheyev A.S."/>
        </authorList>
    </citation>
    <scope>NUCLEOTIDE SEQUENCE [LARGE SCALE GENOMIC DNA]</scope>
    <source>
        <strain evidence="2">Daus_M_001</strain>
        <tissue evidence="2">Leg muscle</tissue>
    </source>
</reference>
<protein>
    <submittedName>
        <fullName evidence="2">Uncharacterized protein</fullName>
    </submittedName>
</protein>
<comment type="caution">
    <text evidence="2">The sequence shown here is derived from an EMBL/GenBank/DDBJ whole genome shotgun (WGS) entry which is preliminary data.</text>
</comment>
<evidence type="ECO:0000256" key="1">
    <source>
        <dbReference type="SAM" id="Phobius"/>
    </source>
</evidence>
<dbReference type="EMBL" id="JARBHB010000012">
    <property type="protein sequence ID" value="KAJ8871481.1"/>
    <property type="molecule type" value="Genomic_DNA"/>
</dbReference>
<evidence type="ECO:0000313" key="2">
    <source>
        <dbReference type="EMBL" id="KAJ8871481.1"/>
    </source>
</evidence>
<accession>A0ABQ9GHJ6</accession>
<gene>
    <name evidence="2" type="ORF">PR048_027798</name>
</gene>